<dbReference type="EMBL" id="JAGSOG010000051">
    <property type="protein sequence ID" value="MBR7834194.1"/>
    <property type="molecule type" value="Genomic_DNA"/>
</dbReference>
<dbReference type="InterPro" id="IPR016286">
    <property type="entry name" value="FUC_metazoa-typ"/>
</dbReference>
<sequence>MTARPTRYEATWESLAAYEVPEWFRDAKFGIFIHWGPYSVPAWGNEWYARNMYQMGSPEYEHHREVWGPQNEFGYKDFIPLLTGESFDADAWAALFREAGAQYVVPVAVHHDGFAMYRSELNPWNAAVMGPKRDVIGELSEAVRRRSMTFGVSTHRAELWWFLNGGMAFDSDVRDPRYSSFYGPAQSQQLEPNEQFLQEWVAHTLELVDAYEPQLLYFDWWIHRPGYLPYLPKIAAHYYNRMAEAGLGPVLTYKDGAFPAGTAVEDVERGASATLRPQPWQACTSIGRGAWCHVEGEDYKTPGELVGTLVDTVAKNGSLLLNVGPKADGTIHSAEAEVLREIGAWLAVNGEAIYGTRPWSVYGEGPARAVEGKFMERDQDGFGPRDLRFTTRGDVLYVLGLSAPQDGRIEIRSLGSDLTLYQGEVKLIELLGHTGEFTPVPLEFERGPHALTVRLPESWTAGHRAAVPLPVLRITAA</sequence>
<dbReference type="SUPFAM" id="SSF51445">
    <property type="entry name" value="(Trans)glycosidases"/>
    <property type="match status" value="1"/>
</dbReference>
<name>A0A941INP2_9ACTN</name>
<dbReference type="InterPro" id="IPR000933">
    <property type="entry name" value="Glyco_hydro_29"/>
</dbReference>
<reference evidence="8" key="1">
    <citation type="submission" date="2021-04" db="EMBL/GenBank/DDBJ databases">
        <title>Genome based classification of Actinospica acidithermotolerans sp. nov., an actinobacterium isolated from an Indonesian hot spring.</title>
        <authorList>
            <person name="Kusuma A.B."/>
            <person name="Putra K.E."/>
            <person name="Nafisah S."/>
            <person name="Loh J."/>
            <person name="Nouioui I."/>
            <person name="Goodfellow M."/>
        </authorList>
    </citation>
    <scope>NUCLEOTIDE SEQUENCE</scope>
    <source>
        <strain evidence="8">CSCA 57</strain>
    </source>
</reference>
<evidence type="ECO:0000313" key="9">
    <source>
        <dbReference type="Proteomes" id="UP000675781"/>
    </source>
</evidence>
<proteinExistence type="inferred from homology"/>
<evidence type="ECO:0000256" key="6">
    <source>
        <dbReference type="ARBA" id="ARBA00023295"/>
    </source>
</evidence>
<dbReference type="GO" id="GO:0016139">
    <property type="term" value="P:glycoside catabolic process"/>
    <property type="evidence" value="ECO:0007669"/>
    <property type="project" value="TreeGrafter"/>
</dbReference>
<evidence type="ECO:0000259" key="7">
    <source>
        <dbReference type="Pfam" id="PF01120"/>
    </source>
</evidence>
<feature type="domain" description="Glycoside hydrolase family 29 N-terminal" evidence="7">
    <location>
        <begin position="4"/>
        <end position="351"/>
    </location>
</feature>
<dbReference type="InterPro" id="IPR057739">
    <property type="entry name" value="Glyco_hydro_29_N"/>
</dbReference>
<comment type="similarity">
    <text evidence="2">Belongs to the glycosyl hydrolase 29 family.</text>
</comment>
<evidence type="ECO:0000256" key="5">
    <source>
        <dbReference type="ARBA" id="ARBA00022801"/>
    </source>
</evidence>
<dbReference type="Gene3D" id="2.60.40.1180">
    <property type="entry name" value="Golgi alpha-mannosidase II"/>
    <property type="match status" value="1"/>
</dbReference>
<dbReference type="PRINTS" id="PR00741">
    <property type="entry name" value="GLHYDRLASE29"/>
</dbReference>
<gene>
    <name evidence="8" type="ORF">KDL01_13045</name>
</gene>
<dbReference type="PANTHER" id="PTHR10030">
    <property type="entry name" value="ALPHA-L-FUCOSIDASE"/>
    <property type="match status" value="1"/>
</dbReference>
<dbReference type="SMART" id="SM00812">
    <property type="entry name" value="Alpha_L_fucos"/>
    <property type="match status" value="1"/>
</dbReference>
<keyword evidence="6" id="KW-0326">Glycosidase</keyword>
<dbReference type="EC" id="3.2.1.51" evidence="3"/>
<keyword evidence="4" id="KW-0732">Signal</keyword>
<dbReference type="RefSeq" id="WP_212528715.1">
    <property type="nucleotide sequence ID" value="NZ_JAGSOG010000051.1"/>
</dbReference>
<dbReference type="GO" id="GO:0006004">
    <property type="term" value="P:fucose metabolic process"/>
    <property type="evidence" value="ECO:0007669"/>
    <property type="project" value="InterPro"/>
</dbReference>
<accession>A0A941INP2</accession>
<evidence type="ECO:0000256" key="2">
    <source>
        <dbReference type="ARBA" id="ARBA00007951"/>
    </source>
</evidence>
<dbReference type="Gene3D" id="3.20.20.80">
    <property type="entry name" value="Glycosidases"/>
    <property type="match status" value="1"/>
</dbReference>
<dbReference type="GO" id="GO:0005764">
    <property type="term" value="C:lysosome"/>
    <property type="evidence" value="ECO:0007669"/>
    <property type="project" value="TreeGrafter"/>
</dbReference>
<comment type="caution">
    <text evidence="8">The sequence shown here is derived from an EMBL/GenBank/DDBJ whole genome shotgun (WGS) entry which is preliminary data.</text>
</comment>
<keyword evidence="9" id="KW-1185">Reference proteome</keyword>
<evidence type="ECO:0000256" key="4">
    <source>
        <dbReference type="ARBA" id="ARBA00022729"/>
    </source>
</evidence>
<dbReference type="Pfam" id="PF01120">
    <property type="entry name" value="Alpha_L_fucos"/>
    <property type="match status" value="1"/>
</dbReference>
<dbReference type="InterPro" id="IPR017853">
    <property type="entry name" value="GH"/>
</dbReference>
<evidence type="ECO:0000256" key="1">
    <source>
        <dbReference type="ARBA" id="ARBA00004071"/>
    </source>
</evidence>
<evidence type="ECO:0000313" key="8">
    <source>
        <dbReference type="EMBL" id="MBR7834194.1"/>
    </source>
</evidence>
<dbReference type="PANTHER" id="PTHR10030:SF37">
    <property type="entry name" value="ALPHA-L-FUCOSIDASE-RELATED"/>
    <property type="match status" value="1"/>
</dbReference>
<evidence type="ECO:0000256" key="3">
    <source>
        <dbReference type="ARBA" id="ARBA00012662"/>
    </source>
</evidence>
<protein>
    <recommendedName>
        <fullName evidence="3">alpha-L-fucosidase</fullName>
        <ecNumber evidence="3">3.2.1.51</ecNumber>
    </recommendedName>
</protein>
<organism evidence="8 9">
    <name type="scientific">Actinospica durhamensis</name>
    <dbReference type="NCBI Taxonomy" id="1508375"/>
    <lineage>
        <taxon>Bacteria</taxon>
        <taxon>Bacillati</taxon>
        <taxon>Actinomycetota</taxon>
        <taxon>Actinomycetes</taxon>
        <taxon>Catenulisporales</taxon>
        <taxon>Actinospicaceae</taxon>
        <taxon>Actinospica</taxon>
    </lineage>
</organism>
<keyword evidence="5" id="KW-0378">Hydrolase</keyword>
<comment type="function">
    <text evidence="1">Alpha-L-fucosidase is responsible for hydrolyzing the alpha-1,6-linked fucose joined to the reducing-end N-acetylglucosamine of the carbohydrate moieties of glycoproteins.</text>
</comment>
<dbReference type="AlphaFoldDB" id="A0A941INP2"/>
<dbReference type="InterPro" id="IPR013780">
    <property type="entry name" value="Glyco_hydro_b"/>
</dbReference>
<dbReference type="Proteomes" id="UP000675781">
    <property type="component" value="Unassembled WGS sequence"/>
</dbReference>
<dbReference type="GO" id="GO:0004560">
    <property type="term" value="F:alpha-L-fucosidase activity"/>
    <property type="evidence" value="ECO:0007669"/>
    <property type="project" value="InterPro"/>
</dbReference>